<dbReference type="PANTHER" id="PTHR11748">
    <property type="entry name" value="D-LACTATE DEHYDROGENASE"/>
    <property type="match status" value="1"/>
</dbReference>
<dbReference type="PANTHER" id="PTHR11748:SF111">
    <property type="entry name" value="D-LACTATE DEHYDROGENASE, MITOCHONDRIAL-RELATED"/>
    <property type="match status" value="1"/>
</dbReference>
<dbReference type="EC" id="1.1.2.4" evidence="10"/>
<gene>
    <name evidence="13" type="ORF">ACFSXZ_28560</name>
</gene>
<proteinExistence type="inferred from homology"/>
<dbReference type="PROSITE" id="PS51387">
    <property type="entry name" value="FAD_PCMH"/>
    <property type="match status" value="1"/>
</dbReference>
<name>A0ABW5G5P3_9PSEU</name>
<dbReference type="Gene3D" id="1.10.1060.10">
    <property type="entry name" value="Alpha-helical ferredoxin"/>
    <property type="match status" value="1"/>
</dbReference>
<dbReference type="SUPFAM" id="SSF46548">
    <property type="entry name" value="alpha-helical ferredoxin"/>
    <property type="match status" value="1"/>
</dbReference>
<evidence type="ECO:0000256" key="3">
    <source>
        <dbReference type="ARBA" id="ARBA00022630"/>
    </source>
</evidence>
<comment type="caution">
    <text evidence="13">The sequence shown here is derived from an EMBL/GenBank/DDBJ whole genome shotgun (WGS) entry which is preliminary data.</text>
</comment>
<dbReference type="Proteomes" id="UP001597417">
    <property type="component" value="Unassembled WGS sequence"/>
</dbReference>
<comment type="cofactor">
    <cofactor evidence="1">
        <name>FAD</name>
        <dbReference type="ChEBI" id="CHEBI:57692"/>
    </cofactor>
</comment>
<evidence type="ECO:0000259" key="12">
    <source>
        <dbReference type="PROSITE" id="PS51387"/>
    </source>
</evidence>
<dbReference type="Gene3D" id="1.10.45.10">
    <property type="entry name" value="Vanillyl-alcohol Oxidase, Chain A, domain 4"/>
    <property type="match status" value="1"/>
</dbReference>
<evidence type="ECO:0000256" key="6">
    <source>
        <dbReference type="ARBA" id="ARBA00022946"/>
    </source>
</evidence>
<evidence type="ECO:0000256" key="5">
    <source>
        <dbReference type="ARBA" id="ARBA00022827"/>
    </source>
</evidence>
<dbReference type="InterPro" id="IPR017896">
    <property type="entry name" value="4Fe4S_Fe-S-bd"/>
</dbReference>
<dbReference type="RefSeq" id="WP_378268315.1">
    <property type="nucleotide sequence ID" value="NZ_JBHUKR010000017.1"/>
</dbReference>
<evidence type="ECO:0000256" key="4">
    <source>
        <dbReference type="ARBA" id="ARBA00022723"/>
    </source>
</evidence>
<keyword evidence="4" id="KW-0479">Metal-binding</keyword>
<evidence type="ECO:0000256" key="1">
    <source>
        <dbReference type="ARBA" id="ARBA00001974"/>
    </source>
</evidence>
<sequence length="955" mass="101685">MQTTTSDQATVRSLATLRQALDDGTLLDRASDRMSHAHDASHFHLVPAAVAKPRDSATIGRLFAAAKTAGIPLTFRSGGTSLSGQAATTGILVDTRSHFRTIEVLDDGLRVRVGPGATIRQINARLAGHGRKLGPDPASEIACTIGGAVANNSSGMACGTTANSYATLESMVLVLPSGTVVDTGAPDADERLRAYEPRLYAGLARLRDQVRNSAVLREHIERQFSMKNTMGYGINSLLDFSSPAEILAHLVVGSEGTLAFIASLVMRTVPVLPHSRTGLLVFDDLAAATGALPGLVATGPVSIELLDATSLRVGQRDPAADDVLRALAVREHSALLVEYQSSTRAGVDELADAARPTLDTLPIIGRRELTADSRARGGMWHIRKGLYARVTEARPSGTTALLEDIVVPVPRLLPTCERLIGLFRRHGYEDAVIFGHAKDGNIHFVLTERLGDEHASIERFARFTDDMVELVLGQGGSLKAEHGTGRMMAPFVRRQYGDELYAVMREIKWLCDPDGVLNPDVVISDDPGGHLRDLKTTPPIEEEADRCVECGFCEPVCPSRDLTTTPRQRIVLRRAIERARLAGDGELTARLEAEYGYDAVDTCAADGMCQTACPVLIDTGDLMKRLRAERAGRISTAAWSAAARRWDSVTRGASAALSIAATLPAPVVKTANKLARAVGGPGSIPLWSPDLPAGGKPYRQDGSPRDTAEAVFFSSCTGAMFGAATPSASGVAIAFTTLCERAGVEITSVPTATGLCCGTPWRSKGITRGYQEMAKRVLPVLWESTRHGELPVVCDASSCTEGLRQMIEHGPREYHAIAVVDAVEFCATRLLPRLTVTNRHSDLALHPTCSATRMGLTAKLCEVAEAIADPVTIPRAWGCCGFAGDRGLLHPELTASATRDQAAEIAAGAHDTFASCNRTCELGMTRATGAPYVHILELVESATRPAPAGVPDVPA</sequence>
<dbReference type="InterPro" id="IPR016164">
    <property type="entry name" value="FAD-linked_Oxase-like_C"/>
</dbReference>
<dbReference type="SUPFAM" id="SSF56176">
    <property type="entry name" value="FAD-binding/transporter-associated domain-like"/>
    <property type="match status" value="1"/>
</dbReference>
<keyword evidence="6" id="KW-0809">Transit peptide</keyword>
<feature type="domain" description="FAD-binding PCMH-type" evidence="12">
    <location>
        <begin position="43"/>
        <end position="271"/>
    </location>
</feature>
<keyword evidence="3" id="KW-0285">Flavoprotein</keyword>
<dbReference type="InterPro" id="IPR004017">
    <property type="entry name" value="Cys_rich_dom"/>
</dbReference>
<evidence type="ECO:0000313" key="14">
    <source>
        <dbReference type="Proteomes" id="UP001597417"/>
    </source>
</evidence>
<keyword evidence="14" id="KW-1185">Reference proteome</keyword>
<keyword evidence="9" id="KW-0411">Iron-sulfur</keyword>
<dbReference type="Gene3D" id="3.30.465.10">
    <property type="match status" value="1"/>
</dbReference>
<keyword evidence="7" id="KW-0560">Oxidoreductase</keyword>
<dbReference type="InterPro" id="IPR009051">
    <property type="entry name" value="Helical_ferredxn"/>
</dbReference>
<dbReference type="Gene3D" id="3.30.43.10">
    <property type="entry name" value="Uridine Diphospho-n-acetylenolpyruvylglucosamine Reductase, domain 2"/>
    <property type="match status" value="1"/>
</dbReference>
<dbReference type="Pfam" id="PF13183">
    <property type="entry name" value="Fer4_8"/>
    <property type="match status" value="1"/>
</dbReference>
<dbReference type="InterPro" id="IPR004113">
    <property type="entry name" value="FAD-bd_oxidored_4_C"/>
</dbReference>
<dbReference type="Pfam" id="PF02754">
    <property type="entry name" value="CCG"/>
    <property type="match status" value="1"/>
</dbReference>
<accession>A0ABW5G5P3</accession>
<evidence type="ECO:0000313" key="13">
    <source>
        <dbReference type="EMBL" id="MFD2420291.1"/>
    </source>
</evidence>
<dbReference type="SUPFAM" id="SSF55103">
    <property type="entry name" value="FAD-linked oxidases, C-terminal domain"/>
    <property type="match status" value="1"/>
</dbReference>
<feature type="domain" description="4Fe-4S ferredoxin-type" evidence="11">
    <location>
        <begin position="538"/>
        <end position="567"/>
    </location>
</feature>
<evidence type="ECO:0000256" key="8">
    <source>
        <dbReference type="ARBA" id="ARBA00023004"/>
    </source>
</evidence>
<dbReference type="Pfam" id="PF02913">
    <property type="entry name" value="FAD-oxidase_C"/>
    <property type="match status" value="1"/>
</dbReference>
<evidence type="ECO:0000256" key="7">
    <source>
        <dbReference type="ARBA" id="ARBA00023002"/>
    </source>
</evidence>
<dbReference type="InterPro" id="IPR016171">
    <property type="entry name" value="Vanillyl_alc_oxidase_C-sub2"/>
</dbReference>
<dbReference type="InterPro" id="IPR016167">
    <property type="entry name" value="FAD-bd_PCMH_sub1"/>
</dbReference>
<dbReference type="InterPro" id="IPR016169">
    <property type="entry name" value="FAD-bd_PCMH_sub2"/>
</dbReference>
<protein>
    <recommendedName>
        <fullName evidence="10">D-lactate dehydrogenase (cytochrome)</fullName>
        <ecNumber evidence="10">1.1.2.4</ecNumber>
    </recommendedName>
</protein>
<evidence type="ECO:0000256" key="9">
    <source>
        <dbReference type="ARBA" id="ARBA00023014"/>
    </source>
</evidence>
<reference evidence="14" key="1">
    <citation type="journal article" date="2019" name="Int. J. Syst. Evol. Microbiol.">
        <title>The Global Catalogue of Microorganisms (GCM) 10K type strain sequencing project: providing services to taxonomists for standard genome sequencing and annotation.</title>
        <authorList>
            <consortium name="The Broad Institute Genomics Platform"/>
            <consortium name="The Broad Institute Genome Sequencing Center for Infectious Disease"/>
            <person name="Wu L."/>
            <person name="Ma J."/>
        </authorList>
    </citation>
    <scope>NUCLEOTIDE SEQUENCE [LARGE SCALE GENOMIC DNA]</scope>
    <source>
        <strain evidence="14">CGMCC 4.7645</strain>
    </source>
</reference>
<evidence type="ECO:0000256" key="10">
    <source>
        <dbReference type="ARBA" id="ARBA00038897"/>
    </source>
</evidence>
<dbReference type="InterPro" id="IPR017900">
    <property type="entry name" value="4Fe4S_Fe_S_CS"/>
</dbReference>
<keyword evidence="5" id="KW-0274">FAD</keyword>
<organism evidence="13 14">
    <name type="scientific">Amycolatopsis pigmentata</name>
    <dbReference type="NCBI Taxonomy" id="450801"/>
    <lineage>
        <taxon>Bacteria</taxon>
        <taxon>Bacillati</taxon>
        <taxon>Actinomycetota</taxon>
        <taxon>Actinomycetes</taxon>
        <taxon>Pseudonocardiales</taxon>
        <taxon>Pseudonocardiaceae</taxon>
        <taxon>Amycolatopsis</taxon>
    </lineage>
</organism>
<dbReference type="InterPro" id="IPR036318">
    <property type="entry name" value="FAD-bd_PCMH-like_sf"/>
</dbReference>
<dbReference type="PROSITE" id="PS51379">
    <property type="entry name" value="4FE4S_FER_2"/>
    <property type="match status" value="1"/>
</dbReference>
<evidence type="ECO:0000259" key="11">
    <source>
        <dbReference type="PROSITE" id="PS51379"/>
    </source>
</evidence>
<dbReference type="Gene3D" id="3.30.70.2740">
    <property type="match status" value="1"/>
</dbReference>
<dbReference type="PROSITE" id="PS00198">
    <property type="entry name" value="4FE4S_FER_1"/>
    <property type="match status" value="1"/>
</dbReference>
<dbReference type="EMBL" id="JBHUKR010000017">
    <property type="protein sequence ID" value="MFD2420291.1"/>
    <property type="molecule type" value="Genomic_DNA"/>
</dbReference>
<dbReference type="Pfam" id="PF01565">
    <property type="entry name" value="FAD_binding_4"/>
    <property type="match status" value="1"/>
</dbReference>
<evidence type="ECO:0000256" key="2">
    <source>
        <dbReference type="ARBA" id="ARBA00008000"/>
    </source>
</evidence>
<dbReference type="InterPro" id="IPR016166">
    <property type="entry name" value="FAD-bd_PCMH"/>
</dbReference>
<comment type="similarity">
    <text evidence="2">Belongs to the FAD-binding oxidoreductase/transferase type 4 family.</text>
</comment>
<dbReference type="InterPro" id="IPR006094">
    <property type="entry name" value="Oxid_FAD_bind_N"/>
</dbReference>
<keyword evidence="8" id="KW-0408">Iron</keyword>